<proteinExistence type="predicted"/>
<comment type="caution">
    <text evidence="1">The sequence shown here is derived from an EMBL/GenBank/DDBJ whole genome shotgun (WGS) entry which is preliminary data.</text>
</comment>
<dbReference type="InterPro" id="IPR021087">
    <property type="entry name" value="Uncharacterised_PixA/AidA"/>
</dbReference>
<dbReference type="AlphaFoldDB" id="A0A022PBE3"/>
<name>A0A022PBE3_9GAMM</name>
<gene>
    <name evidence="1" type="ORF">BA1DRAFT_04077</name>
</gene>
<dbReference type="Gene3D" id="2.60.40.3910">
    <property type="entry name" value="Inclusion body protein"/>
    <property type="match status" value="1"/>
</dbReference>
<sequence length="193" mass="21853">MSDAIESSGYQVVDILICVDAEAIVSHYDLSKSQTLETAKVVSNNYFYYITSTGNLYAPKNNAQGELEITVNVADDIRWRPMSLTQQFEYTVLLCHMTGTAISGSDVTLITLPKLDYGDISIPYLAKADNNNISSVVYKRDGESHGGLITRYYHQSTAQREGYGQYTWYMKIYRKRQLIGYVCHDPFIKVLDN</sequence>
<dbReference type="Proteomes" id="UP000023464">
    <property type="component" value="Unassembled WGS sequence"/>
</dbReference>
<evidence type="ECO:0000313" key="2">
    <source>
        <dbReference type="Proteomes" id="UP000023464"/>
    </source>
</evidence>
<dbReference type="RefSeq" id="WP_036782738.1">
    <property type="nucleotide sequence ID" value="NZ_CAWLTM010000030.1"/>
</dbReference>
<dbReference type="EMBL" id="JFGV01000085">
    <property type="protein sequence ID" value="EYU13442.1"/>
    <property type="molecule type" value="Genomic_DNA"/>
</dbReference>
<organism evidence="1 2">
    <name type="scientific">Photorhabdus aegyptia</name>
    <dbReference type="NCBI Taxonomy" id="2805098"/>
    <lineage>
        <taxon>Bacteria</taxon>
        <taxon>Pseudomonadati</taxon>
        <taxon>Pseudomonadota</taxon>
        <taxon>Gammaproteobacteria</taxon>
        <taxon>Enterobacterales</taxon>
        <taxon>Morganellaceae</taxon>
        <taxon>Photorhabdus</taxon>
    </lineage>
</organism>
<keyword evidence="2" id="KW-1185">Reference proteome</keyword>
<evidence type="ECO:0000313" key="1">
    <source>
        <dbReference type="EMBL" id="EYU13442.1"/>
    </source>
</evidence>
<protein>
    <submittedName>
        <fullName evidence="1">Inclusion body protein</fullName>
    </submittedName>
</protein>
<reference evidence="1 2" key="1">
    <citation type="submission" date="2014-03" db="EMBL/GenBank/DDBJ databases">
        <title>Draft Genome of Photorhabdus luminescens BA1, an Egyptian Isolate.</title>
        <authorList>
            <person name="Ghazal S."/>
            <person name="Hurst S.G.IV."/>
            <person name="Morris K."/>
            <person name="Thomas K."/>
            <person name="Tisa L.S."/>
        </authorList>
    </citation>
    <scope>NUCLEOTIDE SEQUENCE [LARGE SCALE GENOMIC DNA]</scope>
    <source>
        <strain evidence="1 2">BA1</strain>
    </source>
</reference>
<accession>A0A022PBE3</accession>
<dbReference type="InterPro" id="IPR038712">
    <property type="entry name" value="PixA-like_sf"/>
</dbReference>
<dbReference type="Pfam" id="PF12306">
    <property type="entry name" value="PixA"/>
    <property type="match status" value="1"/>
</dbReference>